<dbReference type="InterPro" id="IPR018641">
    <property type="entry name" value="Trfase_1_rSAM/seldom-assoc"/>
</dbReference>
<dbReference type="RefSeq" id="WP_141465155.1">
    <property type="nucleotide sequence ID" value="NZ_RBZW01000033.1"/>
</dbReference>
<dbReference type="Proteomes" id="UP000318864">
    <property type="component" value="Unassembled WGS sequence"/>
</dbReference>
<gene>
    <name evidence="1" type="ORF">D8Y22_13215</name>
</gene>
<protein>
    <recommendedName>
        <fullName evidence="3">DUF2064 domain-containing protein</fullName>
    </recommendedName>
</protein>
<dbReference type="EMBL" id="RBZW01000033">
    <property type="protein sequence ID" value="THE64368.1"/>
    <property type="molecule type" value="Genomic_DNA"/>
</dbReference>
<dbReference type="AlphaFoldDB" id="A0A4S3TP48"/>
<dbReference type="SUPFAM" id="SSF53448">
    <property type="entry name" value="Nucleotide-diphospho-sugar transferases"/>
    <property type="match status" value="1"/>
</dbReference>
<dbReference type="InterPro" id="IPR029044">
    <property type="entry name" value="Nucleotide-diphossugar_trans"/>
</dbReference>
<dbReference type="PANTHER" id="PTHR36529:SF1">
    <property type="entry name" value="GLYCOSYLTRANSFERASE"/>
    <property type="match status" value="1"/>
</dbReference>
<organism evidence="1 2">
    <name type="scientific">Salinadaptatus halalkaliphilus</name>
    <dbReference type="NCBI Taxonomy" id="2419781"/>
    <lineage>
        <taxon>Archaea</taxon>
        <taxon>Methanobacteriati</taxon>
        <taxon>Methanobacteriota</taxon>
        <taxon>Stenosarchaea group</taxon>
        <taxon>Halobacteria</taxon>
        <taxon>Halobacteriales</taxon>
        <taxon>Natrialbaceae</taxon>
        <taxon>Salinadaptatus</taxon>
    </lineage>
</organism>
<evidence type="ECO:0008006" key="3">
    <source>
        <dbReference type="Google" id="ProtNLM"/>
    </source>
</evidence>
<keyword evidence="2" id="KW-1185">Reference proteome</keyword>
<dbReference type="PANTHER" id="PTHR36529">
    <property type="entry name" value="SLL1095 PROTEIN"/>
    <property type="match status" value="1"/>
</dbReference>
<dbReference type="Gene3D" id="3.90.550.10">
    <property type="entry name" value="Spore Coat Polysaccharide Biosynthesis Protein SpsA, Chain A"/>
    <property type="match status" value="1"/>
</dbReference>
<dbReference type="OrthoDB" id="168607at2157"/>
<proteinExistence type="predicted"/>
<sequence>MIVVVPVDPPRAGLVLSSLVETMPLSESDAVALYEAAVSDVVSAVAASGGELLINYRDETTLPDAVGDESAESAVREAVDTALKGVDVDDVRFERQVGSNRSARVGNTVTHLLEREGADSVGVLEPTVPLIERSDVDQTAMALRRDDVVLGPSSEGDVYMMAATDTIDFTDAYATTPLSTLARRGADAQLRVGFSSMRPSIGTPSGLRETIAILEARQAAGRRGGEATAAALADLGVSVGDGGTLERA</sequence>
<name>A0A4S3TP48_9EURY</name>
<reference evidence="1 2" key="1">
    <citation type="submission" date="2018-10" db="EMBL/GenBank/DDBJ databases">
        <title>Natronolimnobius sp. XQ-INN 246 isolated from Inner Mongolia Autonomous Region of China.</title>
        <authorList>
            <person name="Xue Q."/>
        </authorList>
    </citation>
    <scope>NUCLEOTIDE SEQUENCE [LARGE SCALE GENOMIC DNA]</scope>
    <source>
        <strain evidence="1 2">XQ-INN 246</strain>
    </source>
</reference>
<accession>A0A4S3TP48</accession>
<evidence type="ECO:0000313" key="1">
    <source>
        <dbReference type="EMBL" id="THE64368.1"/>
    </source>
</evidence>
<evidence type="ECO:0000313" key="2">
    <source>
        <dbReference type="Proteomes" id="UP000318864"/>
    </source>
</evidence>
<comment type="caution">
    <text evidence="1">The sequence shown here is derived from an EMBL/GenBank/DDBJ whole genome shotgun (WGS) entry which is preliminary data.</text>
</comment>